<organism evidence="2 3">
    <name type="scientific">Longispora fulva</name>
    <dbReference type="NCBI Taxonomy" id="619741"/>
    <lineage>
        <taxon>Bacteria</taxon>
        <taxon>Bacillati</taxon>
        <taxon>Actinomycetota</taxon>
        <taxon>Actinomycetes</taxon>
        <taxon>Micromonosporales</taxon>
        <taxon>Micromonosporaceae</taxon>
        <taxon>Longispora</taxon>
    </lineage>
</organism>
<name>A0A8J7GCI6_9ACTN</name>
<evidence type="ECO:0000313" key="3">
    <source>
        <dbReference type="Proteomes" id="UP000622552"/>
    </source>
</evidence>
<evidence type="ECO:0000313" key="2">
    <source>
        <dbReference type="EMBL" id="MBG6136089.1"/>
    </source>
</evidence>
<gene>
    <name evidence="2" type="ORF">IW245_002283</name>
</gene>
<dbReference type="EMBL" id="JADOUF010000001">
    <property type="protein sequence ID" value="MBG6136089.1"/>
    <property type="molecule type" value="Genomic_DNA"/>
</dbReference>
<keyword evidence="3" id="KW-1185">Reference proteome</keyword>
<comment type="caution">
    <text evidence="2">The sequence shown here is derived from an EMBL/GenBank/DDBJ whole genome shotgun (WGS) entry which is preliminary data.</text>
</comment>
<protein>
    <submittedName>
        <fullName evidence="2">Uncharacterized protein</fullName>
    </submittedName>
</protein>
<dbReference type="AlphaFoldDB" id="A0A8J7GCI6"/>
<feature type="region of interest" description="Disordered" evidence="1">
    <location>
        <begin position="1"/>
        <end position="23"/>
    </location>
</feature>
<accession>A0A8J7GCI6</accession>
<proteinExistence type="predicted"/>
<dbReference type="Proteomes" id="UP000622552">
    <property type="component" value="Unassembled WGS sequence"/>
</dbReference>
<sequence length="79" mass="8486">MTDVPTSHGPAPEPHGSPRLDPLTEPLLFARPVLQYLAEAAAAVTGERAEGLLEAYEIVAAHAPHRIAGQCETRRPLPR</sequence>
<dbReference type="RefSeq" id="WP_197003119.1">
    <property type="nucleotide sequence ID" value="NZ_BONS01000001.1"/>
</dbReference>
<evidence type="ECO:0000256" key="1">
    <source>
        <dbReference type="SAM" id="MobiDB-lite"/>
    </source>
</evidence>
<reference evidence="2" key="1">
    <citation type="submission" date="2020-11" db="EMBL/GenBank/DDBJ databases">
        <title>Sequencing the genomes of 1000 actinobacteria strains.</title>
        <authorList>
            <person name="Klenk H.-P."/>
        </authorList>
    </citation>
    <scope>NUCLEOTIDE SEQUENCE</scope>
    <source>
        <strain evidence="2">DSM 45356</strain>
    </source>
</reference>